<feature type="domain" description="NAB" evidence="4">
    <location>
        <begin position="13"/>
        <end position="93"/>
    </location>
</feature>
<evidence type="ECO:0000256" key="1">
    <source>
        <dbReference type="ARBA" id="ARBA00023054"/>
    </source>
</evidence>
<name>A0ABR2MCQ1_9ASPA</name>
<dbReference type="PROSITE" id="PS51774">
    <property type="entry name" value="NAB"/>
    <property type="match status" value="1"/>
</dbReference>
<sequence>MEVTSNTEPKCSYSWWWDSHITPKNSKWLLDNLTDMDSKIKAIINLIEEDADSFARRAEMYYKKRPDLMKLVEEFYRAYRALAERYDYVTGALRQAHRTITMAFPDQIQTMLPDEPPSGLLDPGDEHTYESGMQTESNPIQWDAESFDKIALFISKEGLKSLNCLFADEDIQKTFGKKLLNKSLNLKEIDSKKLEEEVSELSKENTNLKNEIMSESLRADNAVAELQCLNNDISKLRSEMESAFLRYKLSEERMSNLDSEISGHEREKTSLQVELGKLNLCVSKQQEEASVFLKENQNLHHQLDSELKRADRAEADSNQLRDVVLRLKSEMESALLQYRFSEGRISELEAEISCTKEEFKNINLEMSLRSSKLNMAEDHCVLVQEENKSLQYELDKFMKKTTIYEEEINMREEELKKLEQSIEFERQHNVHAEITEKSLRTQLHKLEQRVEMQEEEIAIREQELNELKQHVEDGQKQRLQSEKVHQALVELHSQSQEKMRCLILEIQHGAEKLRKMEQRKAGLEEEIMCLRDENRCLSEQNFSSVSKIICLQDEIISLKPLKNKIQDEARFNAEEKIFLQRELSSYKRKSNDLEHGHHKVMDKLRRMELREAVFEEEMRRLHDENIGLYEKFFALSSEIVNLQDEILCLRESKYKLEDELQFHVDEKKALRQEIFSLENEKIVLEERHHELTEHIEEVNYNVISLQAVVKDLHDGNKELRDTCKKHEEEKAGHLKQFMLMRIVADKNAQLDNSFSSPSAELKSLFEKINGLEEYSESIYSNVHIHISSEPVLVSQIEAVTQNMAKLSEKHSVLEDSISDLNVVFDVLSGKVKALEEPCQSPYCQKFHLITDNNNLVSQVERVGLHLQSLENRFVILEGKQVNIEEKALSLCHIQKFHGEEEHHDDHICFFRNQLSVLSNQIHLLKKENQVTKEELEEEHLRTVEREIGNFIMKQFLVDMNETNLFLSKECRKYIEKLELAENFILELKQEWASQEMKLVTISDRKEKLLEGIPVMMKTCDAKKACDISNDGDDDILQNIFNKISELQGAILSAKGDIHHLLLEKTLSFRLLEQLARISADLRAPQKILERGYVLRNQEFFSLHKRNCELTEINELSGKDINVGKQCQELLTVELERISGRLLDLQEASHASQTEISMLLEENDFSTKKLHVRRDQNDALDEKNEAILEESRTQEHPSLNFRSCHTDKSSDIEWLIRDVNHLYRLTNDLGQEIRVINKSIRALEADYMHVKNEYRTHTAPLENKTRRARNASRKLDMEAETRKKLLEQRDMGVINTGKNFLEIQNPESLSSPEGSILTMVLGEELEKNKFCSLLEEENSCKDHELGCLQESNKLLEVEVHKLHKLAEELATKEKNLISELQISNDECGSYKAEATKLRHELYVSSLMELIFKEKFFELMQIREADIVQLNIPVEEIVQEDLKEKFDVLGRENKGLKAELNAFAPLVVSLEKEITSLEEHILSSTNLHIPNSKRKQGNILAALHHTKCSQTRGKYQSPRASGGILELKRLRAKVKVLQKELTDAEVFLEQGKVVSGTNETKKKKTFKLTGKQKKKDIIMDLRKSDSSGKDVKLLEDGVFSRVKHEQIMKDIELDHVLSGSQRESDFNVETDDQTLVVWEPATWNNIKEIRHMEETERSSNPSSELVLEKELRVDNLILPAKYNESLQEWIDRVRGSLSADSQRLLALEKSLEELKMKIKMPEIKREPSASEHNTVKLLLKEAEEALIKLTDFNFKLTKAAETFSLSSDGHKIRRKVLERVQRGAEKIDGVESKLQKIHSILLKLPGENLEIKAAKLLEKRSRLPLKDLIYGKRSEPKQMKRRFCACMRFKTKEN</sequence>
<evidence type="ECO:0000256" key="3">
    <source>
        <dbReference type="SAM" id="Coils"/>
    </source>
</evidence>
<dbReference type="EMBL" id="JBBWWR010000009">
    <property type="protein sequence ID" value="KAK8961816.1"/>
    <property type="molecule type" value="Genomic_DNA"/>
</dbReference>
<protein>
    <recommendedName>
        <fullName evidence="4">NAB domain-containing protein</fullName>
    </recommendedName>
</protein>
<keyword evidence="1 3" id="KW-0175">Coiled coil</keyword>
<dbReference type="InterPro" id="IPR051861">
    <property type="entry name" value="NET_actin-binding_domain"/>
</dbReference>
<dbReference type="PANTHER" id="PTHR32258">
    <property type="entry name" value="PROTEIN NETWORKED 4A"/>
    <property type="match status" value="1"/>
</dbReference>
<evidence type="ECO:0000256" key="2">
    <source>
        <dbReference type="ARBA" id="ARBA00038006"/>
    </source>
</evidence>
<dbReference type="Proteomes" id="UP001412067">
    <property type="component" value="Unassembled WGS sequence"/>
</dbReference>
<dbReference type="PANTHER" id="PTHR32258:SF6">
    <property type="entry name" value="PROTEIN NETWORKED 1A"/>
    <property type="match status" value="1"/>
</dbReference>
<feature type="coiled-coil region" evidence="3">
    <location>
        <begin position="1260"/>
        <end position="1287"/>
    </location>
</feature>
<comment type="caution">
    <text evidence="5">The sequence shown here is derived from an EMBL/GenBank/DDBJ whole genome shotgun (WGS) entry which is preliminary data.</text>
</comment>
<evidence type="ECO:0000313" key="6">
    <source>
        <dbReference type="Proteomes" id="UP001412067"/>
    </source>
</evidence>
<evidence type="ECO:0000259" key="4">
    <source>
        <dbReference type="PROSITE" id="PS51774"/>
    </source>
</evidence>
<feature type="coiled-coil region" evidence="3">
    <location>
        <begin position="604"/>
        <end position="736"/>
    </location>
</feature>
<accession>A0ABR2MCQ1</accession>
<reference evidence="5 6" key="1">
    <citation type="journal article" date="2022" name="Nat. Plants">
        <title>Genomes of leafy and leafless Platanthera orchids illuminate the evolution of mycoheterotrophy.</title>
        <authorList>
            <person name="Li M.H."/>
            <person name="Liu K.W."/>
            <person name="Li Z."/>
            <person name="Lu H.C."/>
            <person name="Ye Q.L."/>
            <person name="Zhang D."/>
            <person name="Wang J.Y."/>
            <person name="Li Y.F."/>
            <person name="Zhong Z.M."/>
            <person name="Liu X."/>
            <person name="Yu X."/>
            <person name="Liu D.K."/>
            <person name="Tu X.D."/>
            <person name="Liu B."/>
            <person name="Hao Y."/>
            <person name="Liao X.Y."/>
            <person name="Jiang Y.T."/>
            <person name="Sun W.H."/>
            <person name="Chen J."/>
            <person name="Chen Y.Q."/>
            <person name="Ai Y."/>
            <person name="Zhai J.W."/>
            <person name="Wu S.S."/>
            <person name="Zhou Z."/>
            <person name="Hsiao Y.Y."/>
            <person name="Wu W.L."/>
            <person name="Chen Y.Y."/>
            <person name="Lin Y.F."/>
            <person name="Hsu J.L."/>
            <person name="Li C.Y."/>
            <person name="Wang Z.W."/>
            <person name="Zhao X."/>
            <person name="Zhong W.Y."/>
            <person name="Ma X.K."/>
            <person name="Ma L."/>
            <person name="Huang J."/>
            <person name="Chen G.Z."/>
            <person name="Huang M.Z."/>
            <person name="Huang L."/>
            <person name="Peng D.H."/>
            <person name="Luo Y.B."/>
            <person name="Zou S.Q."/>
            <person name="Chen S.P."/>
            <person name="Lan S."/>
            <person name="Tsai W.C."/>
            <person name="Van de Peer Y."/>
            <person name="Liu Z.J."/>
        </authorList>
    </citation>
    <scope>NUCLEOTIDE SEQUENCE [LARGE SCALE GENOMIC DNA]</scope>
    <source>
        <strain evidence="5">Lor288</strain>
    </source>
</reference>
<feature type="coiled-coil region" evidence="3">
    <location>
        <begin position="401"/>
        <end position="477"/>
    </location>
</feature>
<feature type="coiled-coil region" evidence="3">
    <location>
        <begin position="506"/>
        <end position="540"/>
    </location>
</feature>
<dbReference type="InterPro" id="IPR011684">
    <property type="entry name" value="NAB"/>
</dbReference>
<evidence type="ECO:0000313" key="5">
    <source>
        <dbReference type="EMBL" id="KAK8961816.1"/>
    </source>
</evidence>
<proteinExistence type="inferred from homology"/>
<dbReference type="Pfam" id="PF07765">
    <property type="entry name" value="KIP1"/>
    <property type="match status" value="1"/>
</dbReference>
<feature type="coiled-coil region" evidence="3">
    <location>
        <begin position="914"/>
        <end position="941"/>
    </location>
</feature>
<feature type="coiled-coil region" evidence="3">
    <location>
        <begin position="177"/>
        <end position="365"/>
    </location>
</feature>
<dbReference type="Gene3D" id="1.20.5.340">
    <property type="match status" value="1"/>
</dbReference>
<keyword evidence="6" id="KW-1185">Reference proteome</keyword>
<organism evidence="5 6">
    <name type="scientific">Platanthera guangdongensis</name>
    <dbReference type="NCBI Taxonomy" id="2320717"/>
    <lineage>
        <taxon>Eukaryota</taxon>
        <taxon>Viridiplantae</taxon>
        <taxon>Streptophyta</taxon>
        <taxon>Embryophyta</taxon>
        <taxon>Tracheophyta</taxon>
        <taxon>Spermatophyta</taxon>
        <taxon>Magnoliopsida</taxon>
        <taxon>Liliopsida</taxon>
        <taxon>Asparagales</taxon>
        <taxon>Orchidaceae</taxon>
        <taxon>Orchidoideae</taxon>
        <taxon>Orchideae</taxon>
        <taxon>Orchidinae</taxon>
        <taxon>Platanthera</taxon>
    </lineage>
</organism>
<gene>
    <name evidence="5" type="ORF">KSP40_PGU011977</name>
</gene>
<comment type="similarity">
    <text evidence="2">Belongs to the NET family.</text>
</comment>